<dbReference type="Pfam" id="PF18962">
    <property type="entry name" value="Por_Secre_tail"/>
    <property type="match status" value="1"/>
</dbReference>
<dbReference type="Proteomes" id="UP000288951">
    <property type="component" value="Unassembled WGS sequence"/>
</dbReference>
<keyword evidence="3" id="KW-1015">Disulfide bond</keyword>
<name>A0A437U7R7_9FLAO</name>
<dbReference type="InterPro" id="IPR026444">
    <property type="entry name" value="Secre_tail"/>
</dbReference>
<dbReference type="AlphaFoldDB" id="A0A437U7R7"/>
<comment type="caution">
    <text evidence="5">The sequence shown here is derived from an EMBL/GenBank/DDBJ whole genome shotgun (WGS) entry which is preliminary data.</text>
</comment>
<gene>
    <name evidence="5" type="ORF">EH230_12725</name>
</gene>
<dbReference type="NCBIfam" id="TIGR04183">
    <property type="entry name" value="Por_Secre_tail"/>
    <property type="match status" value="1"/>
</dbReference>
<dbReference type="GO" id="GO:0006032">
    <property type="term" value="P:chitin catabolic process"/>
    <property type="evidence" value="ECO:0007669"/>
    <property type="project" value="InterPro"/>
</dbReference>
<dbReference type="GO" id="GO:0006952">
    <property type="term" value="P:defense response"/>
    <property type="evidence" value="ECO:0007669"/>
    <property type="project" value="UniProtKB-KW"/>
</dbReference>
<accession>A0A437U7R7</accession>
<sequence length="458" mass="51912">MINQIFQYMKLNRSNLSFLIAIIICCQSIYSQEYLSTLHKQNPLTSDQWQSLFPNRAGLNPGHPQGYTTDFFSYNNFTQARNEMADYLVKIRKKQGINGELITITKKSSKVVYNYSDVEASWYSNTTPETIINVDFADFINTSNSVNNTRELGAFLANISKETTGGWQTPVGGGSLGDYARWGLYFVHELGYNVTNSAGAYSQASTEYPANPTKGYYGRGPIQLSWNYNYGQFSKFLYNDKNVLLNNPDLIQQDGVLAFKSAIWFWMMPQWPKPSCHQVMHDLWVPNIGEYAMNKMYLKGFAHTNNIINGGLECRSSSSSVFTVKVALRSDLYKYYLGILGLNSNQIAGEDSGQYTTTCFQETSNAMQDYQSANVLATKCFDLENFIYSPNPVQENLTIQYKKNIDQIVIYGLDGKEIQKIPIQKTSAELDSNKFEKGIYLLKVISEGESAIFRIVKN</sequence>
<evidence type="ECO:0000313" key="6">
    <source>
        <dbReference type="Proteomes" id="UP000288951"/>
    </source>
</evidence>
<dbReference type="Pfam" id="PF00182">
    <property type="entry name" value="Glyco_hydro_19"/>
    <property type="match status" value="1"/>
</dbReference>
<dbReference type="Gene3D" id="3.30.20.10">
    <property type="entry name" value="Endochitinase, domain 2"/>
    <property type="match status" value="1"/>
</dbReference>
<dbReference type="GO" id="GO:0004568">
    <property type="term" value="F:chitinase activity"/>
    <property type="evidence" value="ECO:0007669"/>
    <property type="project" value="InterPro"/>
</dbReference>
<keyword evidence="6" id="KW-1185">Reference proteome</keyword>
<dbReference type="Gene3D" id="1.10.530.10">
    <property type="match status" value="1"/>
</dbReference>
<organism evidence="5 6">
    <name type="scientific">Flavobacterium columnare</name>
    <dbReference type="NCBI Taxonomy" id="996"/>
    <lineage>
        <taxon>Bacteria</taxon>
        <taxon>Pseudomonadati</taxon>
        <taxon>Bacteroidota</taxon>
        <taxon>Flavobacteriia</taxon>
        <taxon>Flavobacteriales</taxon>
        <taxon>Flavobacteriaceae</taxon>
        <taxon>Flavobacterium</taxon>
    </lineage>
</organism>
<dbReference type="PANTHER" id="PTHR22595">
    <property type="entry name" value="CHITINASE-RELATED"/>
    <property type="match status" value="1"/>
</dbReference>
<evidence type="ECO:0000256" key="2">
    <source>
        <dbReference type="ARBA" id="ARBA00022821"/>
    </source>
</evidence>
<evidence type="ECO:0000259" key="4">
    <source>
        <dbReference type="PROSITE" id="PS00774"/>
    </source>
</evidence>
<evidence type="ECO:0000256" key="3">
    <source>
        <dbReference type="ARBA" id="ARBA00023157"/>
    </source>
</evidence>
<dbReference type="PROSITE" id="PS00774">
    <property type="entry name" value="CHITINASE_19_2"/>
    <property type="match status" value="1"/>
</dbReference>
<dbReference type="InterPro" id="IPR023346">
    <property type="entry name" value="Lysozyme-like_dom_sf"/>
</dbReference>
<dbReference type="InterPro" id="IPR000726">
    <property type="entry name" value="Glyco_hydro_19_cat"/>
</dbReference>
<evidence type="ECO:0000313" key="5">
    <source>
        <dbReference type="EMBL" id="RVU89637.1"/>
    </source>
</evidence>
<keyword evidence="2" id="KW-0611">Plant defense</keyword>
<dbReference type="CDD" id="cd00325">
    <property type="entry name" value="chitinase_GH19"/>
    <property type="match status" value="1"/>
</dbReference>
<dbReference type="EMBL" id="RQSM01000004">
    <property type="protein sequence ID" value="RVU89637.1"/>
    <property type="molecule type" value="Genomic_DNA"/>
</dbReference>
<proteinExistence type="predicted"/>
<keyword evidence="1" id="KW-0732">Signal</keyword>
<reference evidence="5" key="1">
    <citation type="submission" date="2018-12" db="EMBL/GenBank/DDBJ databases">
        <title>Draft genome sequence of Flaovobacterium columnare ARS1 isolated from channel catfish in Alabama.</title>
        <authorList>
            <person name="Cai W."/>
            <person name="Arias C."/>
        </authorList>
    </citation>
    <scope>NUCLEOTIDE SEQUENCE [LARGE SCALE GENOMIC DNA]</scope>
    <source>
        <strain evidence="5">ARS1</strain>
    </source>
</reference>
<feature type="domain" description="Glycoside hydrolase family 19 catalytic" evidence="4">
    <location>
        <begin position="257"/>
        <end position="267"/>
    </location>
</feature>
<dbReference type="GO" id="GO:0016998">
    <property type="term" value="P:cell wall macromolecule catabolic process"/>
    <property type="evidence" value="ECO:0007669"/>
    <property type="project" value="InterPro"/>
</dbReference>
<dbReference type="OrthoDB" id="6018988at2"/>
<dbReference type="PANTHER" id="PTHR22595:SF79">
    <property type="entry name" value="CHITINASE 12"/>
    <property type="match status" value="1"/>
</dbReference>
<protein>
    <submittedName>
        <fullName evidence="5">T9SS C-terminal target domain-containing protein</fullName>
    </submittedName>
</protein>
<dbReference type="SUPFAM" id="SSF53955">
    <property type="entry name" value="Lysozyme-like"/>
    <property type="match status" value="1"/>
</dbReference>
<evidence type="ECO:0000256" key="1">
    <source>
        <dbReference type="ARBA" id="ARBA00022729"/>
    </source>
</evidence>